<keyword evidence="2" id="KW-1185">Reference proteome</keyword>
<reference evidence="1 2" key="1">
    <citation type="submission" date="2016-10" db="EMBL/GenBank/DDBJ databases">
        <authorList>
            <person name="de Groot N.N."/>
        </authorList>
    </citation>
    <scope>NUCLEOTIDE SEQUENCE [LARGE SCALE GENOMIC DNA]</scope>
    <source>
        <strain evidence="1 2">DSM 44778</strain>
    </source>
</reference>
<gene>
    <name evidence="1" type="ORF">SAMN05421852_1202</name>
</gene>
<dbReference type="EMBL" id="FORR01000020">
    <property type="protein sequence ID" value="SFJ74906.1"/>
    <property type="molecule type" value="Genomic_DNA"/>
</dbReference>
<name>A0A1I3TZ24_9BACL</name>
<protein>
    <submittedName>
        <fullName evidence="1">Uncharacterized protein</fullName>
    </submittedName>
</protein>
<dbReference type="Proteomes" id="UP000199545">
    <property type="component" value="Unassembled WGS sequence"/>
</dbReference>
<dbReference type="OrthoDB" id="2861767at2"/>
<accession>A0A1I3TZ24</accession>
<proteinExistence type="predicted"/>
<organism evidence="1 2">
    <name type="scientific">Thermoflavimicrobium dichotomicum</name>
    <dbReference type="NCBI Taxonomy" id="46223"/>
    <lineage>
        <taxon>Bacteria</taxon>
        <taxon>Bacillati</taxon>
        <taxon>Bacillota</taxon>
        <taxon>Bacilli</taxon>
        <taxon>Bacillales</taxon>
        <taxon>Thermoactinomycetaceae</taxon>
        <taxon>Thermoflavimicrobium</taxon>
    </lineage>
</organism>
<evidence type="ECO:0000313" key="1">
    <source>
        <dbReference type="EMBL" id="SFJ74906.1"/>
    </source>
</evidence>
<dbReference type="RefSeq" id="WP_093231287.1">
    <property type="nucleotide sequence ID" value="NZ_FORR01000020.1"/>
</dbReference>
<evidence type="ECO:0000313" key="2">
    <source>
        <dbReference type="Proteomes" id="UP000199545"/>
    </source>
</evidence>
<dbReference type="AlphaFoldDB" id="A0A1I3TZ24"/>
<sequence length="90" mass="10554">MNHPDDLRAWEQEMMVKHSWYIHFVPGENGYANIHTHGLMESYHHPDLQIVLFLDPDIAQGIFYRMLPESPLALALCITHKSFIDEEYST</sequence>